<keyword evidence="11" id="KW-0131">Cell cycle</keyword>
<keyword evidence="8" id="KW-0067">ATP-binding</keyword>
<dbReference type="EMBL" id="AP023086">
    <property type="protein sequence ID" value="BCD97878.1"/>
    <property type="molecule type" value="Genomic_DNA"/>
</dbReference>
<dbReference type="InterPro" id="IPR004358">
    <property type="entry name" value="Sig_transdc_His_kin-like_C"/>
</dbReference>
<gene>
    <name evidence="13" type="ORF">MARGE09_P2079</name>
</gene>
<keyword evidence="7" id="KW-0418">Kinase</keyword>
<dbReference type="AlphaFoldDB" id="A0AAN2BKA8"/>
<evidence type="ECO:0000256" key="6">
    <source>
        <dbReference type="ARBA" id="ARBA00022741"/>
    </source>
</evidence>
<dbReference type="FunFam" id="1.10.287.130:FF:000038">
    <property type="entry name" value="Sensory transduction histidine kinase"/>
    <property type="match status" value="1"/>
</dbReference>
<evidence type="ECO:0000259" key="12">
    <source>
        <dbReference type="PROSITE" id="PS50109"/>
    </source>
</evidence>
<evidence type="ECO:0000256" key="9">
    <source>
        <dbReference type="ARBA" id="ARBA00023012"/>
    </source>
</evidence>
<dbReference type="Gene3D" id="1.10.287.130">
    <property type="match status" value="1"/>
</dbReference>
<dbReference type="SUPFAM" id="SSF55874">
    <property type="entry name" value="ATPase domain of HSP90 chaperone/DNA topoisomerase II/histidine kinase"/>
    <property type="match status" value="1"/>
</dbReference>
<evidence type="ECO:0000313" key="13">
    <source>
        <dbReference type="EMBL" id="BCD97878.1"/>
    </source>
</evidence>
<dbReference type="PROSITE" id="PS50109">
    <property type="entry name" value="HIS_KIN"/>
    <property type="match status" value="1"/>
</dbReference>
<accession>A0AAN2BKA8</accession>
<dbReference type="GO" id="GO:0005886">
    <property type="term" value="C:plasma membrane"/>
    <property type="evidence" value="ECO:0007669"/>
    <property type="project" value="TreeGrafter"/>
</dbReference>
<reference evidence="13 14" key="1">
    <citation type="journal article" date="2022" name="IScience">
        <title>An ultrasensitive nanofiber-based assay for enzymatic hydrolysis and deep-sea microbial degradation of cellulose.</title>
        <authorList>
            <person name="Tsudome M."/>
            <person name="Tachioka M."/>
            <person name="Miyazaki M."/>
            <person name="Uchimura K."/>
            <person name="Tsuda M."/>
            <person name="Takaki Y."/>
            <person name="Deguchi S."/>
        </authorList>
    </citation>
    <scope>NUCLEOTIDE SEQUENCE [LARGE SCALE GENOMIC DNA]</scope>
    <source>
        <strain evidence="13 14">GE09</strain>
    </source>
</reference>
<dbReference type="InterPro" id="IPR036097">
    <property type="entry name" value="HisK_dim/P_sf"/>
</dbReference>
<keyword evidence="4" id="KW-0597">Phosphoprotein</keyword>
<evidence type="ECO:0000256" key="2">
    <source>
        <dbReference type="ARBA" id="ARBA00004370"/>
    </source>
</evidence>
<evidence type="ECO:0000256" key="4">
    <source>
        <dbReference type="ARBA" id="ARBA00022553"/>
    </source>
</evidence>
<keyword evidence="6" id="KW-0547">Nucleotide-binding</keyword>
<dbReference type="PANTHER" id="PTHR43047">
    <property type="entry name" value="TWO-COMPONENT HISTIDINE PROTEIN KINASE"/>
    <property type="match status" value="1"/>
</dbReference>
<dbReference type="Pfam" id="PF00512">
    <property type="entry name" value="HisKA"/>
    <property type="match status" value="1"/>
</dbReference>
<dbReference type="SMART" id="SM00387">
    <property type="entry name" value="HATPase_c"/>
    <property type="match status" value="1"/>
</dbReference>
<dbReference type="InterPro" id="IPR003661">
    <property type="entry name" value="HisK_dim/P_dom"/>
</dbReference>
<proteinExistence type="predicted"/>
<dbReference type="SUPFAM" id="SSF47384">
    <property type="entry name" value="Homodimeric domain of signal transducing histidine kinase"/>
    <property type="match status" value="1"/>
</dbReference>
<name>A0AAN2BKA8_9GAMM</name>
<dbReference type="InterPro" id="IPR003594">
    <property type="entry name" value="HATPase_dom"/>
</dbReference>
<sequence length="554" mass="62389">MQSTKLFIVTKLAQEHCPLIQSTLDHQYITECYESCQCIPEKQTQRPLLQPAQVILFFTEGWQPEEVIAELEILTPKPDITRTYALLFVTTENFLPKISQHFSEEDDFIFVDYSTQLLHQKIQQLSQRSNLLKKLKRDLHEASEIALLSMSNSSELGEVSRFILASYNCKNYDELLDALFQAVEIFGVSCSALIVVDDKVVVRIAKHSAPKIRHVMLKHHNQGRIHHLGTDVIISFTHATMMVHDMPVQNEMHFGRLLDNLTVLGNCFEARAKGIHTEEEADAASRAKTMFLATMSHELRTPMNSVIGFTERLIEKLDGRITEREQKHLHTIKRNGDHLLSVINDILDMSKIETGKMEIHPEIHDAVTLINDIFLQLQPIAKSNTLEFKLNITQSTAPVCIDQTRFTQMVMNLVSNAIKYTAEGFVHIEVYTQQHETLGECLCIAVQDSGIGISEEDQKSLFGNFVQIDSELCRKVEGTGLGLAISMVFAEMHGGHIDVESEQGIGSCFSINLPLPNNPRSPAPNPIEPTDDKALKLLAQQQKPPTGDTGVELF</sequence>
<dbReference type="InterPro" id="IPR036890">
    <property type="entry name" value="HATPase_C_sf"/>
</dbReference>
<dbReference type="GO" id="GO:0000155">
    <property type="term" value="F:phosphorelay sensor kinase activity"/>
    <property type="evidence" value="ECO:0007669"/>
    <property type="project" value="InterPro"/>
</dbReference>
<keyword evidence="9" id="KW-0902">Two-component regulatory system</keyword>
<dbReference type="KEGG" id="marq:MARGE09_P2079"/>
<dbReference type="GO" id="GO:0009927">
    <property type="term" value="F:histidine phosphotransfer kinase activity"/>
    <property type="evidence" value="ECO:0007669"/>
    <property type="project" value="TreeGrafter"/>
</dbReference>
<dbReference type="Pfam" id="PF02518">
    <property type="entry name" value="HATPase_c"/>
    <property type="match status" value="1"/>
</dbReference>
<dbReference type="CDD" id="cd16922">
    <property type="entry name" value="HATPase_EvgS-ArcB-TorS-like"/>
    <property type="match status" value="1"/>
</dbReference>
<dbReference type="Proteomes" id="UP001320119">
    <property type="component" value="Chromosome"/>
</dbReference>
<evidence type="ECO:0000256" key="3">
    <source>
        <dbReference type="ARBA" id="ARBA00012438"/>
    </source>
</evidence>
<evidence type="ECO:0000256" key="7">
    <source>
        <dbReference type="ARBA" id="ARBA00022777"/>
    </source>
</evidence>
<protein>
    <recommendedName>
        <fullName evidence="3">histidine kinase</fullName>
        <ecNumber evidence="3">2.7.13.3</ecNumber>
    </recommendedName>
</protein>
<keyword evidence="14" id="KW-1185">Reference proteome</keyword>
<keyword evidence="5" id="KW-0808">Transferase</keyword>
<comment type="catalytic activity">
    <reaction evidence="1">
        <text>ATP + protein L-histidine = ADP + protein N-phospho-L-histidine.</text>
        <dbReference type="EC" id="2.7.13.3"/>
    </reaction>
</comment>
<dbReference type="EC" id="2.7.13.3" evidence="3"/>
<evidence type="ECO:0000256" key="11">
    <source>
        <dbReference type="ARBA" id="ARBA00023306"/>
    </source>
</evidence>
<evidence type="ECO:0000256" key="8">
    <source>
        <dbReference type="ARBA" id="ARBA00022840"/>
    </source>
</evidence>
<evidence type="ECO:0000256" key="1">
    <source>
        <dbReference type="ARBA" id="ARBA00000085"/>
    </source>
</evidence>
<dbReference type="RefSeq" id="WP_236981843.1">
    <property type="nucleotide sequence ID" value="NZ_AP023086.1"/>
</dbReference>
<dbReference type="PRINTS" id="PR00344">
    <property type="entry name" value="BCTRLSENSOR"/>
</dbReference>
<dbReference type="FunFam" id="3.30.565.10:FF:000010">
    <property type="entry name" value="Sensor histidine kinase RcsC"/>
    <property type="match status" value="1"/>
</dbReference>
<organism evidence="13 14">
    <name type="scientific">Marinagarivorans cellulosilyticus</name>
    <dbReference type="NCBI Taxonomy" id="2721545"/>
    <lineage>
        <taxon>Bacteria</taxon>
        <taxon>Pseudomonadati</taxon>
        <taxon>Pseudomonadota</taxon>
        <taxon>Gammaproteobacteria</taxon>
        <taxon>Cellvibrionales</taxon>
        <taxon>Cellvibrionaceae</taxon>
        <taxon>Marinagarivorans</taxon>
    </lineage>
</organism>
<dbReference type="Gene3D" id="3.30.565.10">
    <property type="entry name" value="Histidine kinase-like ATPase, C-terminal domain"/>
    <property type="match status" value="1"/>
</dbReference>
<dbReference type="PANTHER" id="PTHR43047:SF72">
    <property type="entry name" value="OSMOSENSING HISTIDINE PROTEIN KINASE SLN1"/>
    <property type="match status" value="1"/>
</dbReference>
<evidence type="ECO:0000256" key="5">
    <source>
        <dbReference type="ARBA" id="ARBA00022679"/>
    </source>
</evidence>
<comment type="subcellular location">
    <subcellularLocation>
        <location evidence="2">Membrane</location>
    </subcellularLocation>
</comment>
<keyword evidence="10" id="KW-0472">Membrane</keyword>
<dbReference type="CDD" id="cd00082">
    <property type="entry name" value="HisKA"/>
    <property type="match status" value="1"/>
</dbReference>
<evidence type="ECO:0000313" key="14">
    <source>
        <dbReference type="Proteomes" id="UP001320119"/>
    </source>
</evidence>
<dbReference type="GO" id="GO:0005524">
    <property type="term" value="F:ATP binding"/>
    <property type="evidence" value="ECO:0007669"/>
    <property type="project" value="UniProtKB-KW"/>
</dbReference>
<feature type="domain" description="Histidine kinase" evidence="12">
    <location>
        <begin position="294"/>
        <end position="517"/>
    </location>
</feature>
<dbReference type="SMART" id="SM00388">
    <property type="entry name" value="HisKA"/>
    <property type="match status" value="1"/>
</dbReference>
<evidence type="ECO:0000256" key="10">
    <source>
        <dbReference type="ARBA" id="ARBA00023136"/>
    </source>
</evidence>
<dbReference type="InterPro" id="IPR005467">
    <property type="entry name" value="His_kinase_dom"/>
</dbReference>